<evidence type="ECO:0000313" key="8">
    <source>
        <dbReference type="Proteomes" id="UP001627154"/>
    </source>
</evidence>
<dbReference type="SMART" id="SM00220">
    <property type="entry name" value="S_TKc"/>
    <property type="match status" value="1"/>
</dbReference>
<keyword evidence="1" id="KW-0723">Serine/threonine-protein kinase</keyword>
<comment type="caution">
    <text evidence="7">The sequence shown here is derived from an EMBL/GenBank/DDBJ whole genome shotgun (WGS) entry which is preliminary data.</text>
</comment>
<keyword evidence="5" id="KW-0067">ATP-binding</keyword>
<dbReference type="Gene3D" id="1.10.510.10">
    <property type="entry name" value="Transferase(Phosphotransferase) domain 1"/>
    <property type="match status" value="1"/>
</dbReference>
<sequence length="445" mass="50988">MIVKDRFNFKLYLGLHIIMEWVILIQNASILSDNILVKFSIQLSLKNIAKGQCFSVHNKSHEDLKPCSRFSRRRYLVLAIIILLLKQFNYKMYSHSRNDDAYSDPLKLSKTAWPVPTFEVIFLPEFPINETSLINSYAIINIISKGAYGKVYKVQKKETKDIFALKTISKAKIVSEDAIKQAKQESSILQAVGHHNFIVNSPDRWQGRKALFILTKFITGGELFSLVEEYGSLSEEIVRIYVAEVALALDFLHNAGIIHRDLKASNVLLDSEGHVVLIDFGLAKWLRPLERTLTFCGTFEYMAPEIIKRKCYGHEVDWWSLGVLMCFLLTKKFPGKNITRDLLENGELAIVTFGSLPDEVDNISLQAIDLLKRLLQPEPKMRIKSILGLQRIAFYMNHDVRSYYSKKVSPFNLLGKKIENAPIDKEKNVFLDFDSYMGINNAHCT</sequence>
<evidence type="ECO:0000256" key="2">
    <source>
        <dbReference type="ARBA" id="ARBA00022679"/>
    </source>
</evidence>
<keyword evidence="2" id="KW-0808">Transferase</keyword>
<name>A0ABD2WJR2_9HYME</name>
<dbReference type="FunFam" id="1.10.510.10:FF:000551">
    <property type="entry name" value="Non-specific serine/threonine protein kinase"/>
    <property type="match status" value="1"/>
</dbReference>
<reference evidence="7 8" key="1">
    <citation type="journal article" date="2024" name="bioRxiv">
        <title>A reference genome for Trichogramma kaykai: A tiny desert-dwelling parasitoid wasp with competing sex-ratio distorters.</title>
        <authorList>
            <person name="Culotta J."/>
            <person name="Lindsey A.R."/>
        </authorList>
    </citation>
    <scope>NUCLEOTIDE SEQUENCE [LARGE SCALE GENOMIC DNA]</scope>
    <source>
        <strain evidence="7 8">KSX58</strain>
    </source>
</reference>
<feature type="domain" description="Protein kinase" evidence="6">
    <location>
        <begin position="137"/>
        <end position="395"/>
    </location>
</feature>
<dbReference type="PANTHER" id="PTHR24355">
    <property type="entry name" value="G PROTEIN-COUPLED RECEPTOR KINASE/RIBOSOMAL PROTEIN S6 KINASE"/>
    <property type="match status" value="1"/>
</dbReference>
<dbReference type="PANTHER" id="PTHR24355:SF1">
    <property type="entry name" value="RIBOSOMAL PROTEIN S6 KINASE-RELATED PROTEIN"/>
    <property type="match status" value="1"/>
</dbReference>
<dbReference type="EMBL" id="JBJJXI010000101">
    <property type="protein sequence ID" value="KAL3392817.1"/>
    <property type="molecule type" value="Genomic_DNA"/>
</dbReference>
<evidence type="ECO:0000313" key="7">
    <source>
        <dbReference type="EMBL" id="KAL3392817.1"/>
    </source>
</evidence>
<dbReference type="CDD" id="cd05123">
    <property type="entry name" value="STKc_AGC"/>
    <property type="match status" value="1"/>
</dbReference>
<dbReference type="Pfam" id="PF00069">
    <property type="entry name" value="Pkinase"/>
    <property type="match status" value="1"/>
</dbReference>
<evidence type="ECO:0000256" key="4">
    <source>
        <dbReference type="ARBA" id="ARBA00022777"/>
    </source>
</evidence>
<evidence type="ECO:0000256" key="3">
    <source>
        <dbReference type="ARBA" id="ARBA00022741"/>
    </source>
</evidence>
<dbReference type="PROSITE" id="PS50011">
    <property type="entry name" value="PROTEIN_KINASE_DOM"/>
    <property type="match status" value="1"/>
</dbReference>
<dbReference type="InterPro" id="IPR045270">
    <property type="entry name" value="STKc_AGC"/>
</dbReference>
<protein>
    <recommendedName>
        <fullName evidence="6">Protein kinase domain-containing protein</fullName>
    </recommendedName>
</protein>
<keyword evidence="3" id="KW-0547">Nucleotide-binding</keyword>
<accession>A0ABD2WJR2</accession>
<dbReference type="GO" id="GO:0004674">
    <property type="term" value="F:protein serine/threonine kinase activity"/>
    <property type="evidence" value="ECO:0007669"/>
    <property type="project" value="UniProtKB-KW"/>
</dbReference>
<gene>
    <name evidence="7" type="ORF">TKK_012532</name>
</gene>
<dbReference type="SUPFAM" id="SSF56112">
    <property type="entry name" value="Protein kinase-like (PK-like)"/>
    <property type="match status" value="1"/>
</dbReference>
<evidence type="ECO:0000256" key="1">
    <source>
        <dbReference type="ARBA" id="ARBA00022527"/>
    </source>
</evidence>
<dbReference type="InterPro" id="IPR000719">
    <property type="entry name" value="Prot_kinase_dom"/>
</dbReference>
<dbReference type="Proteomes" id="UP001627154">
    <property type="component" value="Unassembled WGS sequence"/>
</dbReference>
<dbReference type="GO" id="GO:0005524">
    <property type="term" value="F:ATP binding"/>
    <property type="evidence" value="ECO:0007669"/>
    <property type="project" value="UniProtKB-KW"/>
</dbReference>
<proteinExistence type="predicted"/>
<dbReference type="PROSITE" id="PS00108">
    <property type="entry name" value="PROTEIN_KINASE_ST"/>
    <property type="match status" value="1"/>
</dbReference>
<dbReference type="AlphaFoldDB" id="A0ABD2WJR2"/>
<keyword evidence="8" id="KW-1185">Reference proteome</keyword>
<evidence type="ECO:0000259" key="6">
    <source>
        <dbReference type="PROSITE" id="PS50011"/>
    </source>
</evidence>
<dbReference type="InterPro" id="IPR008271">
    <property type="entry name" value="Ser/Thr_kinase_AS"/>
</dbReference>
<dbReference type="Gene3D" id="3.30.200.20">
    <property type="entry name" value="Phosphorylase Kinase, domain 1"/>
    <property type="match status" value="1"/>
</dbReference>
<evidence type="ECO:0000256" key="5">
    <source>
        <dbReference type="ARBA" id="ARBA00022840"/>
    </source>
</evidence>
<organism evidence="7 8">
    <name type="scientific">Trichogramma kaykai</name>
    <dbReference type="NCBI Taxonomy" id="54128"/>
    <lineage>
        <taxon>Eukaryota</taxon>
        <taxon>Metazoa</taxon>
        <taxon>Ecdysozoa</taxon>
        <taxon>Arthropoda</taxon>
        <taxon>Hexapoda</taxon>
        <taxon>Insecta</taxon>
        <taxon>Pterygota</taxon>
        <taxon>Neoptera</taxon>
        <taxon>Endopterygota</taxon>
        <taxon>Hymenoptera</taxon>
        <taxon>Apocrita</taxon>
        <taxon>Proctotrupomorpha</taxon>
        <taxon>Chalcidoidea</taxon>
        <taxon>Trichogrammatidae</taxon>
        <taxon>Trichogramma</taxon>
    </lineage>
</organism>
<dbReference type="InterPro" id="IPR011009">
    <property type="entry name" value="Kinase-like_dom_sf"/>
</dbReference>
<keyword evidence="4" id="KW-0418">Kinase</keyword>